<dbReference type="PANTHER" id="PTHR22674">
    <property type="entry name" value="NTPASE, KAP FAMILY P-LOOP DOMAIN-CONTAINING 1"/>
    <property type="match status" value="1"/>
</dbReference>
<dbReference type="SUPFAM" id="SSF52540">
    <property type="entry name" value="P-loop containing nucleoside triphosphate hydrolases"/>
    <property type="match status" value="1"/>
</dbReference>
<evidence type="ECO:0000259" key="3">
    <source>
        <dbReference type="PROSITE" id="PS50110"/>
    </source>
</evidence>
<dbReference type="InterPro" id="IPR001789">
    <property type="entry name" value="Sig_transdc_resp-reg_receiver"/>
</dbReference>
<feature type="domain" description="Response regulatory" evidence="3">
    <location>
        <begin position="530"/>
        <end position="646"/>
    </location>
</feature>
<dbReference type="InterPro" id="IPR027417">
    <property type="entry name" value="P-loop_NTPase"/>
</dbReference>
<keyword evidence="5" id="KW-1185">Reference proteome</keyword>
<evidence type="ECO:0000313" key="4">
    <source>
        <dbReference type="EMBL" id="QPP06205.1"/>
    </source>
</evidence>
<accession>A0A7T1WSW8</accession>
<dbReference type="GO" id="GO:0000160">
    <property type="term" value="P:phosphorelay signal transduction system"/>
    <property type="evidence" value="ECO:0007669"/>
    <property type="project" value="InterPro"/>
</dbReference>
<feature type="modified residue" description="4-aspartylphosphate" evidence="1">
    <location>
        <position position="579"/>
    </location>
</feature>
<dbReference type="Proteomes" id="UP000595046">
    <property type="component" value="Chromosome"/>
</dbReference>
<sequence length="664" mass="73766">MAGIDPQQFSLINDEPVTDGQADLLGARGPAAQLARLLVDSRSSTPLTLAVDSGWGTGKSSLMRLVDLELTQTHGVRTVWYNAWTSTGADILEGLIKSVLLRFDKRVLRRTVQRVSDHGTVLKLIRASFLLVAGMFGLSPLVNELWKGLSVSPQARNEMRDAIRDAVKERVEAGEFAPEQLLVVFIDDLDRCSEETVLAVCEAVKVYLDVPGLVFVIGCDRSALASNGLLRDLSPAGSAFMEKIFQTTYRIPVPDGTGIEKFIDRCAKQSGIQVVLNADLISLIAERSGRNPRRIKKLINGFVLEVGLNPLWQDFVREDARSVISTLVLQHFYPDFYRMLVSSSDAGGDYGDVLTEFQMYRKVRLRLRLRPRQVEDGMASDEEVAGFFAQHLVRQPSLADMDSWKENLEELEQELPREFPDLVTDSGFTSLVDDLERQPRYEELIQRIRQRPSQIEDLEQPQAYEQVIQQLRQQPLPSTAEQTVGVPSQQYQYQPPPQYQLPQYQAPQYGAPPLADLPGARVPQPLADMSILWIDDNPASVELDVSAMRRAGAYVEVVEDRTEAERHLAAGDHDLLISDITRGTDREAGFKDVEGLRHGGFYTGPVIFFTGRVTPAREARAQQLEAEITAGPDKLQQLVARAAQERRSRGSSASSAVAPGDSSA</sequence>
<dbReference type="SUPFAM" id="SSF52172">
    <property type="entry name" value="CheY-like"/>
    <property type="match status" value="1"/>
</dbReference>
<dbReference type="Gene3D" id="3.40.50.2300">
    <property type="match status" value="1"/>
</dbReference>
<dbReference type="KEGG" id="sbat:G4Z16_07135"/>
<dbReference type="PROSITE" id="PS50110">
    <property type="entry name" value="RESPONSE_REGULATORY"/>
    <property type="match status" value="1"/>
</dbReference>
<dbReference type="PANTHER" id="PTHR22674:SF6">
    <property type="entry name" value="NTPASE KAP FAMILY P-LOOP DOMAIN-CONTAINING PROTEIN 1"/>
    <property type="match status" value="1"/>
</dbReference>
<feature type="region of interest" description="Disordered" evidence="2">
    <location>
        <begin position="639"/>
        <end position="664"/>
    </location>
</feature>
<organism evidence="4 5">
    <name type="scientific">Streptomyces bathyalis</name>
    <dbReference type="NCBI Taxonomy" id="2710756"/>
    <lineage>
        <taxon>Bacteria</taxon>
        <taxon>Bacillati</taxon>
        <taxon>Actinomycetota</taxon>
        <taxon>Actinomycetes</taxon>
        <taxon>Kitasatosporales</taxon>
        <taxon>Streptomycetaceae</taxon>
        <taxon>Streptomyces</taxon>
    </lineage>
</organism>
<reference evidence="5" key="1">
    <citation type="submission" date="2020-02" db="EMBL/GenBank/DDBJ databases">
        <title>Streptomyces sp. ASO4wet.</title>
        <authorList>
            <person name="Risdian C."/>
            <person name="Landwehr W."/>
            <person name="Schupp P."/>
            <person name="Wink J."/>
        </authorList>
    </citation>
    <scope>NUCLEOTIDE SEQUENCE [LARGE SCALE GENOMIC DNA]</scope>
    <source>
        <strain evidence="5">ASO4wet</strain>
    </source>
</reference>
<keyword evidence="1" id="KW-0597">Phosphoprotein</keyword>
<dbReference type="InterPro" id="IPR011646">
    <property type="entry name" value="KAP_P-loop"/>
</dbReference>
<dbReference type="InterPro" id="IPR052754">
    <property type="entry name" value="NTPase_KAP_P-loop"/>
</dbReference>
<evidence type="ECO:0000256" key="2">
    <source>
        <dbReference type="SAM" id="MobiDB-lite"/>
    </source>
</evidence>
<dbReference type="EMBL" id="CP048882">
    <property type="protein sequence ID" value="QPP06205.1"/>
    <property type="molecule type" value="Genomic_DNA"/>
</dbReference>
<dbReference type="InterPro" id="IPR011006">
    <property type="entry name" value="CheY-like_superfamily"/>
</dbReference>
<dbReference type="Pfam" id="PF07693">
    <property type="entry name" value="KAP_NTPase"/>
    <property type="match status" value="1"/>
</dbReference>
<dbReference type="RefSeq" id="WP_197349855.1">
    <property type="nucleotide sequence ID" value="NZ_CP048882.1"/>
</dbReference>
<protein>
    <submittedName>
        <fullName evidence="4">Response regulator</fullName>
    </submittedName>
</protein>
<name>A0A7T1WSW8_9ACTN</name>
<dbReference type="AlphaFoldDB" id="A0A7T1WSW8"/>
<feature type="compositionally biased region" description="Low complexity" evidence="2">
    <location>
        <begin position="650"/>
        <end position="664"/>
    </location>
</feature>
<gene>
    <name evidence="4" type="ORF">G4Z16_07135</name>
</gene>
<evidence type="ECO:0000256" key="1">
    <source>
        <dbReference type="PROSITE-ProRule" id="PRU00169"/>
    </source>
</evidence>
<proteinExistence type="predicted"/>
<evidence type="ECO:0000313" key="5">
    <source>
        <dbReference type="Proteomes" id="UP000595046"/>
    </source>
</evidence>